<sequence length="27" mass="3124">MQGLAKKWQEPEIFDKLALSALFQFPS</sequence>
<name>A0A0A9B479_ARUDO</name>
<dbReference type="EMBL" id="GBRH01240932">
    <property type="protein sequence ID" value="JAD56963.1"/>
    <property type="molecule type" value="Transcribed_RNA"/>
</dbReference>
<proteinExistence type="predicted"/>
<protein>
    <submittedName>
        <fullName evidence="1">Uncharacterized protein</fullName>
    </submittedName>
</protein>
<dbReference type="AlphaFoldDB" id="A0A0A9B479"/>
<accession>A0A0A9B479</accession>
<organism evidence="1">
    <name type="scientific">Arundo donax</name>
    <name type="common">Giant reed</name>
    <name type="synonym">Donax arundinaceus</name>
    <dbReference type="NCBI Taxonomy" id="35708"/>
    <lineage>
        <taxon>Eukaryota</taxon>
        <taxon>Viridiplantae</taxon>
        <taxon>Streptophyta</taxon>
        <taxon>Embryophyta</taxon>
        <taxon>Tracheophyta</taxon>
        <taxon>Spermatophyta</taxon>
        <taxon>Magnoliopsida</taxon>
        <taxon>Liliopsida</taxon>
        <taxon>Poales</taxon>
        <taxon>Poaceae</taxon>
        <taxon>PACMAD clade</taxon>
        <taxon>Arundinoideae</taxon>
        <taxon>Arundineae</taxon>
        <taxon>Arundo</taxon>
    </lineage>
</organism>
<reference evidence="1" key="1">
    <citation type="submission" date="2014-09" db="EMBL/GenBank/DDBJ databases">
        <authorList>
            <person name="Magalhaes I.L.F."/>
            <person name="Oliveira U."/>
            <person name="Santos F.R."/>
            <person name="Vidigal T.H.D.A."/>
            <person name="Brescovit A.D."/>
            <person name="Santos A.J."/>
        </authorList>
    </citation>
    <scope>NUCLEOTIDE SEQUENCE</scope>
    <source>
        <tissue evidence="1">Shoot tissue taken approximately 20 cm above the soil surface</tissue>
    </source>
</reference>
<reference evidence="1" key="2">
    <citation type="journal article" date="2015" name="Data Brief">
        <title>Shoot transcriptome of the giant reed, Arundo donax.</title>
        <authorList>
            <person name="Barrero R.A."/>
            <person name="Guerrero F.D."/>
            <person name="Moolhuijzen P."/>
            <person name="Goolsby J.A."/>
            <person name="Tidwell J."/>
            <person name="Bellgard S.E."/>
            <person name="Bellgard M.I."/>
        </authorList>
    </citation>
    <scope>NUCLEOTIDE SEQUENCE</scope>
    <source>
        <tissue evidence="1">Shoot tissue taken approximately 20 cm above the soil surface</tissue>
    </source>
</reference>
<evidence type="ECO:0000313" key="1">
    <source>
        <dbReference type="EMBL" id="JAD56963.1"/>
    </source>
</evidence>